<sequence>MFALKSLFVGLLTLVGFAAAAHTSMTVTYFKSNSNCTQPTGVKTTVQMYVCLGTSEYKDGSSTAVYQYMYEDYGMCTVPCTDGNNINCQWGLYYPYHLDVCNSGKCSKDQYGVLTCGDAFIPTAV</sequence>
<feature type="chain" id="PRO_5030851812" description="Secreted protein" evidence="1">
    <location>
        <begin position="21"/>
        <end position="125"/>
    </location>
</feature>
<evidence type="ECO:0008006" key="3">
    <source>
        <dbReference type="Google" id="ProtNLM"/>
    </source>
</evidence>
<evidence type="ECO:0000256" key="1">
    <source>
        <dbReference type="SAM" id="SignalP"/>
    </source>
</evidence>
<dbReference type="EMBL" id="HBIC01061259">
    <property type="protein sequence ID" value="CAE0302582.1"/>
    <property type="molecule type" value="Transcribed_RNA"/>
</dbReference>
<evidence type="ECO:0000313" key="2">
    <source>
        <dbReference type="EMBL" id="CAE0302582.1"/>
    </source>
</evidence>
<feature type="signal peptide" evidence="1">
    <location>
        <begin position="1"/>
        <end position="20"/>
    </location>
</feature>
<reference evidence="2" key="1">
    <citation type="submission" date="2021-01" db="EMBL/GenBank/DDBJ databases">
        <authorList>
            <person name="Corre E."/>
            <person name="Pelletier E."/>
            <person name="Niang G."/>
            <person name="Scheremetjew M."/>
            <person name="Finn R."/>
            <person name="Kale V."/>
            <person name="Holt S."/>
            <person name="Cochrane G."/>
            <person name="Meng A."/>
            <person name="Brown T."/>
            <person name="Cohen L."/>
        </authorList>
    </citation>
    <scope>NUCLEOTIDE SEQUENCE</scope>
    <source>
        <strain evidence="2">CCAP 955/1</strain>
    </source>
</reference>
<dbReference type="AlphaFoldDB" id="A0A7S3HRW1"/>
<keyword evidence="1" id="KW-0732">Signal</keyword>
<gene>
    <name evidence="2" type="ORF">SELO1098_LOCUS31440</name>
</gene>
<name>A0A7S3HRW1_9STRA</name>
<protein>
    <recommendedName>
        <fullName evidence="3">Secreted protein</fullName>
    </recommendedName>
</protein>
<accession>A0A7S3HRW1</accession>
<organism evidence="2">
    <name type="scientific">Spumella elongata</name>
    <dbReference type="NCBI Taxonomy" id="89044"/>
    <lineage>
        <taxon>Eukaryota</taxon>
        <taxon>Sar</taxon>
        <taxon>Stramenopiles</taxon>
        <taxon>Ochrophyta</taxon>
        <taxon>Chrysophyceae</taxon>
        <taxon>Chromulinales</taxon>
        <taxon>Chromulinaceae</taxon>
        <taxon>Spumella</taxon>
    </lineage>
</organism>
<proteinExistence type="predicted"/>